<dbReference type="GO" id="GO:0042910">
    <property type="term" value="F:xenobiotic transmembrane transporter activity"/>
    <property type="evidence" value="ECO:0007669"/>
    <property type="project" value="InterPro"/>
</dbReference>
<evidence type="ECO:0000256" key="6">
    <source>
        <dbReference type="ARBA" id="ARBA00023136"/>
    </source>
</evidence>
<evidence type="ECO:0000256" key="2">
    <source>
        <dbReference type="ARBA" id="ARBA00022448"/>
    </source>
</evidence>
<dbReference type="PANTHER" id="PTHR43549">
    <property type="entry name" value="MULTIDRUG RESISTANCE PROTEIN YPNP-RELATED"/>
    <property type="match status" value="1"/>
</dbReference>
<dbReference type="InterPro" id="IPR002528">
    <property type="entry name" value="MATE_fam"/>
</dbReference>
<keyword evidence="9" id="KW-1185">Reference proteome</keyword>
<feature type="transmembrane region" description="Helical" evidence="7">
    <location>
        <begin position="15"/>
        <end position="36"/>
    </location>
</feature>
<name>A0A934V0H8_9PROT</name>
<keyword evidence="6 7" id="KW-0472">Membrane</keyword>
<accession>A0A934V0H8</accession>
<evidence type="ECO:0000256" key="3">
    <source>
        <dbReference type="ARBA" id="ARBA00022475"/>
    </source>
</evidence>
<keyword evidence="5 7" id="KW-1133">Transmembrane helix</keyword>
<feature type="transmembrane region" description="Helical" evidence="7">
    <location>
        <begin position="383"/>
        <end position="405"/>
    </location>
</feature>
<dbReference type="Proteomes" id="UP000778970">
    <property type="component" value="Unassembled WGS sequence"/>
</dbReference>
<keyword evidence="3" id="KW-1003">Cell membrane</keyword>
<evidence type="ECO:0000313" key="9">
    <source>
        <dbReference type="Proteomes" id="UP000778970"/>
    </source>
</evidence>
<dbReference type="GO" id="GO:0015297">
    <property type="term" value="F:antiporter activity"/>
    <property type="evidence" value="ECO:0007669"/>
    <property type="project" value="InterPro"/>
</dbReference>
<feature type="transmembrane region" description="Helical" evidence="7">
    <location>
        <begin position="236"/>
        <end position="259"/>
    </location>
</feature>
<evidence type="ECO:0008006" key="10">
    <source>
        <dbReference type="Google" id="ProtNLM"/>
    </source>
</evidence>
<dbReference type="GO" id="GO:0005886">
    <property type="term" value="C:plasma membrane"/>
    <property type="evidence" value="ECO:0007669"/>
    <property type="project" value="UniProtKB-SubCell"/>
</dbReference>
<reference evidence="8" key="2">
    <citation type="journal article" date="2020" name="Microorganisms">
        <title>Osmotic Adaptation and Compatible Solute Biosynthesis of Phototrophic Bacteria as Revealed from Genome Analyses.</title>
        <authorList>
            <person name="Imhoff J.F."/>
            <person name="Rahn T."/>
            <person name="Kunzel S."/>
            <person name="Keller A."/>
            <person name="Neulinger S.C."/>
        </authorList>
    </citation>
    <scope>NUCLEOTIDE SEQUENCE</scope>
    <source>
        <strain evidence="8">DSM 9154</strain>
    </source>
</reference>
<dbReference type="EMBL" id="NRRE01000026">
    <property type="protein sequence ID" value="MBK1698232.1"/>
    <property type="molecule type" value="Genomic_DNA"/>
</dbReference>
<protein>
    <recommendedName>
        <fullName evidence="10">Multidrug resistance protein NorM</fullName>
    </recommendedName>
</protein>
<proteinExistence type="predicted"/>
<sequence>MSRGVDLSDPRLRRLLLRVGLPSMLGLTINALYQAVDMAFVGMLGVGPVSAISAAAPLALGMAALGEGVGVGAGAAISRALGSGHDARVAKLISTAGAMVLALAVGLPLLLLVLGGELPFLFAGSSEAVGLAQDYAAVIVVGGGLILFQILFDFIAIARGHTAFSMCTLMIAFGVNLALDPVLIFVLDLGVLGAAYATVIAAGVAVAIYLHYFLFGRAGLALPDLLRRPRTALMGSIAAIGGPAAASTMLTAFSFAVMYRIASDFGTESVAGLGIALRVLTIGMLPLAGFCLGAQTVVGHSWGGGDGARTRHAVRTCLAMAVAYSAAYSLGVVLFASQTAGLFTHAAAAQAYAVEAIAVMQPAFILAPLYIVAGMLMRAKGQAVTAGLLALAPQGYVLLPIAILFSHAWGFGGLVAGHALATTLTAVVAAVLLQQDIGRPRVVRRVSVSPID</sequence>
<evidence type="ECO:0000256" key="7">
    <source>
        <dbReference type="SAM" id="Phobius"/>
    </source>
</evidence>
<comment type="caution">
    <text evidence="8">The sequence shown here is derived from an EMBL/GenBank/DDBJ whole genome shotgun (WGS) entry which is preliminary data.</text>
</comment>
<dbReference type="PIRSF" id="PIRSF006603">
    <property type="entry name" value="DinF"/>
    <property type="match status" value="1"/>
</dbReference>
<evidence type="ECO:0000313" key="8">
    <source>
        <dbReference type="EMBL" id="MBK1698232.1"/>
    </source>
</evidence>
<dbReference type="Pfam" id="PF01554">
    <property type="entry name" value="MatE"/>
    <property type="match status" value="2"/>
</dbReference>
<dbReference type="RefSeq" id="WP_051432045.1">
    <property type="nucleotide sequence ID" value="NZ_NRRE01000026.1"/>
</dbReference>
<dbReference type="InterPro" id="IPR048279">
    <property type="entry name" value="MdtK-like"/>
</dbReference>
<keyword evidence="4 7" id="KW-0812">Transmembrane</keyword>
<comment type="subcellular location">
    <subcellularLocation>
        <location evidence="1">Cell inner membrane</location>
        <topology evidence="1">Multi-pass membrane protein</topology>
    </subcellularLocation>
</comment>
<feature type="transmembrane region" description="Helical" evidence="7">
    <location>
        <begin position="163"/>
        <end position="187"/>
    </location>
</feature>
<feature type="transmembrane region" description="Helical" evidence="7">
    <location>
        <begin position="135"/>
        <end position="156"/>
    </location>
</feature>
<feature type="transmembrane region" description="Helical" evidence="7">
    <location>
        <begin position="89"/>
        <end position="115"/>
    </location>
</feature>
<feature type="transmembrane region" description="Helical" evidence="7">
    <location>
        <begin position="313"/>
        <end position="336"/>
    </location>
</feature>
<evidence type="ECO:0000256" key="1">
    <source>
        <dbReference type="ARBA" id="ARBA00004429"/>
    </source>
</evidence>
<organism evidence="8 9">
    <name type="scientific">Rhodovibrio salinarum</name>
    <dbReference type="NCBI Taxonomy" id="1087"/>
    <lineage>
        <taxon>Bacteria</taxon>
        <taxon>Pseudomonadati</taxon>
        <taxon>Pseudomonadota</taxon>
        <taxon>Alphaproteobacteria</taxon>
        <taxon>Rhodospirillales</taxon>
        <taxon>Rhodovibrionaceae</taxon>
        <taxon>Rhodovibrio</taxon>
    </lineage>
</organism>
<feature type="transmembrane region" description="Helical" evidence="7">
    <location>
        <begin position="193"/>
        <end position="215"/>
    </location>
</feature>
<dbReference type="PANTHER" id="PTHR43549:SF3">
    <property type="entry name" value="MULTIDRUG RESISTANCE PROTEIN YPNP-RELATED"/>
    <property type="match status" value="1"/>
</dbReference>
<gene>
    <name evidence="8" type="ORF">CKO21_13370</name>
</gene>
<feature type="transmembrane region" description="Helical" evidence="7">
    <location>
        <begin position="411"/>
        <end position="433"/>
    </location>
</feature>
<feature type="transmembrane region" description="Helical" evidence="7">
    <location>
        <begin position="56"/>
        <end position="77"/>
    </location>
</feature>
<dbReference type="InterPro" id="IPR052031">
    <property type="entry name" value="Membrane_Transporter-Flippase"/>
</dbReference>
<dbReference type="AlphaFoldDB" id="A0A934V0H8"/>
<evidence type="ECO:0000256" key="5">
    <source>
        <dbReference type="ARBA" id="ARBA00022989"/>
    </source>
</evidence>
<feature type="transmembrane region" description="Helical" evidence="7">
    <location>
        <begin position="356"/>
        <end position="376"/>
    </location>
</feature>
<keyword evidence="2" id="KW-0813">Transport</keyword>
<reference evidence="8" key="1">
    <citation type="submission" date="2017-08" db="EMBL/GenBank/DDBJ databases">
        <authorList>
            <person name="Imhoff J.F."/>
            <person name="Rahn T."/>
            <person name="Kuenzel S."/>
            <person name="Neulinger S.C."/>
        </authorList>
    </citation>
    <scope>NUCLEOTIDE SEQUENCE</scope>
    <source>
        <strain evidence="8">DSM 9154</strain>
    </source>
</reference>
<evidence type="ECO:0000256" key="4">
    <source>
        <dbReference type="ARBA" id="ARBA00022692"/>
    </source>
</evidence>
<feature type="transmembrane region" description="Helical" evidence="7">
    <location>
        <begin position="271"/>
        <end position="292"/>
    </location>
</feature>